<evidence type="ECO:0000256" key="1">
    <source>
        <dbReference type="ARBA" id="ARBA00008791"/>
    </source>
</evidence>
<dbReference type="InterPro" id="IPR006015">
    <property type="entry name" value="Universal_stress_UspA"/>
</dbReference>
<evidence type="ECO:0000313" key="3">
    <source>
        <dbReference type="EMBL" id="MFC5368949.1"/>
    </source>
</evidence>
<dbReference type="Pfam" id="PF00582">
    <property type="entry name" value="Usp"/>
    <property type="match status" value="1"/>
</dbReference>
<proteinExistence type="inferred from homology"/>
<dbReference type="EMBL" id="JBHSKX010000004">
    <property type="protein sequence ID" value="MFC5368949.1"/>
    <property type="molecule type" value="Genomic_DNA"/>
</dbReference>
<comment type="caution">
    <text evidence="3">The sequence shown here is derived from an EMBL/GenBank/DDBJ whole genome shotgun (WGS) entry which is preliminary data.</text>
</comment>
<accession>A0ABD5RG28</accession>
<comment type="similarity">
    <text evidence="1">Belongs to the universal stress protein A family.</text>
</comment>
<dbReference type="SUPFAM" id="SSF52402">
    <property type="entry name" value="Adenine nucleotide alpha hydrolases-like"/>
    <property type="match status" value="1"/>
</dbReference>
<evidence type="ECO:0000259" key="2">
    <source>
        <dbReference type="Pfam" id="PF00582"/>
    </source>
</evidence>
<reference evidence="3 4" key="1">
    <citation type="journal article" date="2019" name="Int. J. Syst. Evol. Microbiol.">
        <title>The Global Catalogue of Microorganisms (GCM) 10K type strain sequencing project: providing services to taxonomists for standard genome sequencing and annotation.</title>
        <authorList>
            <consortium name="The Broad Institute Genomics Platform"/>
            <consortium name="The Broad Institute Genome Sequencing Center for Infectious Disease"/>
            <person name="Wu L."/>
            <person name="Ma J."/>
        </authorList>
    </citation>
    <scope>NUCLEOTIDE SEQUENCE [LARGE SCALE GENOMIC DNA]</scope>
    <source>
        <strain evidence="3 4">CGMCC 1.12237</strain>
    </source>
</reference>
<dbReference type="Gene3D" id="3.40.50.620">
    <property type="entry name" value="HUPs"/>
    <property type="match status" value="1"/>
</dbReference>
<dbReference type="InterPro" id="IPR014729">
    <property type="entry name" value="Rossmann-like_a/b/a_fold"/>
</dbReference>
<sequence length="146" mass="15504">MARTLLVALKDENHAEVIASYVAEAHEGVDVRLLHVVEYTEKKTSLSRGGRDKPDGWYAKALDNAEDLFETARATLEPAVGEITTAVESGDASAEILEQAAEIDADGIVLGFRKRSPTGKLIFGSTAQDVLLSASCPVVAVPPSDP</sequence>
<dbReference type="InterPro" id="IPR006016">
    <property type="entry name" value="UspA"/>
</dbReference>
<dbReference type="Proteomes" id="UP001596201">
    <property type="component" value="Unassembled WGS sequence"/>
</dbReference>
<dbReference type="PRINTS" id="PR01438">
    <property type="entry name" value="UNVRSLSTRESS"/>
</dbReference>
<dbReference type="PANTHER" id="PTHR46268">
    <property type="entry name" value="STRESS RESPONSE PROTEIN NHAX"/>
    <property type="match status" value="1"/>
</dbReference>
<dbReference type="CDD" id="cd00293">
    <property type="entry name" value="USP-like"/>
    <property type="match status" value="1"/>
</dbReference>
<dbReference type="PANTHER" id="PTHR46268:SF15">
    <property type="entry name" value="UNIVERSAL STRESS PROTEIN HP_0031"/>
    <property type="match status" value="1"/>
</dbReference>
<dbReference type="AlphaFoldDB" id="A0ABD5RG28"/>
<dbReference type="RefSeq" id="WP_227231006.1">
    <property type="nucleotide sequence ID" value="NZ_JAJCVJ010000003.1"/>
</dbReference>
<organism evidence="3 4">
    <name type="scientific">Salinirubrum litoreum</name>
    <dbReference type="NCBI Taxonomy" id="1126234"/>
    <lineage>
        <taxon>Archaea</taxon>
        <taxon>Methanobacteriati</taxon>
        <taxon>Methanobacteriota</taxon>
        <taxon>Stenosarchaea group</taxon>
        <taxon>Halobacteria</taxon>
        <taxon>Halobacteriales</taxon>
        <taxon>Haloferacaceae</taxon>
        <taxon>Salinirubrum</taxon>
    </lineage>
</organism>
<name>A0ABD5RG28_9EURY</name>
<evidence type="ECO:0000313" key="4">
    <source>
        <dbReference type="Proteomes" id="UP001596201"/>
    </source>
</evidence>
<protein>
    <submittedName>
        <fullName evidence="3">Universal stress protein</fullName>
    </submittedName>
</protein>
<feature type="domain" description="UspA" evidence="2">
    <location>
        <begin position="1"/>
        <end position="142"/>
    </location>
</feature>
<keyword evidence="4" id="KW-1185">Reference proteome</keyword>
<gene>
    <name evidence="3" type="ORF">ACFPJ5_18645</name>
</gene>